<evidence type="ECO:0000313" key="3">
    <source>
        <dbReference type="Proteomes" id="UP000076489"/>
    </source>
</evidence>
<dbReference type="Pfam" id="PF08379">
    <property type="entry name" value="Bact_transglu_N"/>
    <property type="match status" value="1"/>
</dbReference>
<evidence type="ECO:0000313" key="2">
    <source>
        <dbReference type="EMBL" id="KZN20045.1"/>
    </source>
</evidence>
<dbReference type="InterPro" id="IPR002931">
    <property type="entry name" value="Transglutaminase-like"/>
</dbReference>
<reference evidence="2 3" key="2">
    <citation type="journal article" date="2018" name="Nature">
        <title>Mutant phenotypes for thousands of bacterial genes of unknown function.</title>
        <authorList>
            <person name="Price M.N."/>
            <person name="Wetmore K.M."/>
            <person name="Waters R.J."/>
            <person name="Callaghan M."/>
            <person name="Ray J."/>
            <person name="Liu H."/>
            <person name="Kuehl J.V."/>
            <person name="Melnyk R.A."/>
            <person name="Lamson J.S."/>
            <person name="Suh Y."/>
            <person name="Carlson H.K."/>
            <person name="Esquivel Z."/>
            <person name="Sadeeshkumar H."/>
            <person name="Chakraborty R."/>
            <person name="Zane G.M."/>
            <person name="Rubin B.E."/>
            <person name="Wall J.D."/>
            <person name="Visel A."/>
            <person name="Bristow J."/>
            <person name="Blow M.J."/>
            <person name="Arkin A.P."/>
            <person name="Deutschbauer A.M."/>
        </authorList>
    </citation>
    <scope>NUCLEOTIDE SEQUENCE [LARGE SCALE GENOMIC DNA]</scope>
    <source>
        <strain evidence="2 3">FW300-N1B4</strain>
    </source>
</reference>
<dbReference type="AlphaFoldDB" id="A0A166QCH1"/>
<dbReference type="InterPro" id="IPR038765">
    <property type="entry name" value="Papain-like_cys_pep_sf"/>
</dbReference>
<sequence length="265" mass="29711">MKLSIRHDTTYSYADEVCTSIQFLRLTPQNSDRQRILEWHLELPRLVRSQFDPYGNILHVLTMDEPHGALVLTAYGQVEIDPDREFERDSQSPLPFLRTSHLTKLDDALNAFTVQHCGTRRDRTALIDLMNGLADHMAYNPGATTVDTTAAEAFAGGGGVCQDHTHAFLACARSLGIPARYVSGYLCTEDENHLASHAWAEAWLDDGWYSFDVTNRLARPERHLKLAVGLDYLDACPVRGMRRGGGAESMLARVQVTSLFQVQHQ</sequence>
<gene>
    <name evidence="2" type="ORF">A1D17_29330</name>
</gene>
<proteinExistence type="predicted"/>
<reference evidence="3" key="1">
    <citation type="submission" date="2016-03" db="EMBL/GenBank/DDBJ databases">
        <authorList>
            <person name="Ray J."/>
            <person name="Price M."/>
            <person name="Deutschbauer A."/>
        </authorList>
    </citation>
    <scope>NUCLEOTIDE SEQUENCE [LARGE SCALE GENOMIC DNA]</scope>
    <source>
        <strain evidence="3">FW300-N1B4</strain>
    </source>
</reference>
<dbReference type="RefSeq" id="WP_063343707.1">
    <property type="nucleotide sequence ID" value="NZ_LUKJ01000003.1"/>
</dbReference>
<dbReference type="EMBL" id="LUKJ01000003">
    <property type="protein sequence ID" value="KZN20045.1"/>
    <property type="molecule type" value="Genomic_DNA"/>
</dbReference>
<dbReference type="PANTHER" id="PTHR33490:SF6">
    <property type="entry name" value="SLL1049 PROTEIN"/>
    <property type="match status" value="1"/>
</dbReference>
<feature type="domain" description="Transglutaminase-like" evidence="1">
    <location>
        <begin position="153"/>
        <end position="215"/>
    </location>
</feature>
<dbReference type="OrthoDB" id="5438043at2"/>
<dbReference type="SUPFAM" id="SSF54001">
    <property type="entry name" value="Cysteine proteinases"/>
    <property type="match status" value="1"/>
</dbReference>
<dbReference type="SMART" id="SM00460">
    <property type="entry name" value="TGc"/>
    <property type="match status" value="1"/>
</dbReference>
<evidence type="ECO:0000259" key="1">
    <source>
        <dbReference type="SMART" id="SM00460"/>
    </source>
</evidence>
<comment type="caution">
    <text evidence="2">The sequence shown here is derived from an EMBL/GenBank/DDBJ whole genome shotgun (WGS) entry which is preliminary data.</text>
</comment>
<protein>
    <submittedName>
        <fullName evidence="2">Transglutaminase</fullName>
    </submittedName>
</protein>
<organism evidence="2 3">
    <name type="scientific">Pseudomonas fluorescens</name>
    <dbReference type="NCBI Taxonomy" id="294"/>
    <lineage>
        <taxon>Bacteria</taxon>
        <taxon>Pseudomonadati</taxon>
        <taxon>Pseudomonadota</taxon>
        <taxon>Gammaproteobacteria</taxon>
        <taxon>Pseudomonadales</taxon>
        <taxon>Pseudomonadaceae</taxon>
        <taxon>Pseudomonas</taxon>
    </lineage>
</organism>
<dbReference type="PANTHER" id="PTHR33490">
    <property type="entry name" value="BLR5614 PROTEIN-RELATED"/>
    <property type="match status" value="1"/>
</dbReference>
<name>A0A166QCH1_PSEFL</name>
<dbReference type="Pfam" id="PF01841">
    <property type="entry name" value="Transglut_core"/>
    <property type="match status" value="1"/>
</dbReference>
<dbReference type="Proteomes" id="UP000076489">
    <property type="component" value="Unassembled WGS sequence"/>
</dbReference>
<dbReference type="Gene3D" id="3.10.620.30">
    <property type="match status" value="1"/>
</dbReference>
<accession>A0A166QCH1</accession>
<dbReference type="InterPro" id="IPR013589">
    <property type="entry name" value="Bac_transglu_N"/>
</dbReference>